<protein>
    <recommendedName>
        <fullName evidence="7">Aminotransferase</fullName>
        <ecNumber evidence="7">2.6.1.-</ecNumber>
    </recommendedName>
</protein>
<feature type="domain" description="Aminotransferase class I/classII large" evidence="8">
    <location>
        <begin position="36"/>
        <end position="383"/>
    </location>
</feature>
<dbReference type="PANTHER" id="PTHR46383">
    <property type="entry name" value="ASPARTATE AMINOTRANSFERASE"/>
    <property type="match status" value="1"/>
</dbReference>
<comment type="caution">
    <text evidence="9">The sequence shown here is derived from an EMBL/GenBank/DDBJ whole genome shotgun (WGS) entry which is preliminary data.</text>
</comment>
<name>A0A1W9HYW1_9HYPH</name>
<dbReference type="InterPro" id="IPR004839">
    <property type="entry name" value="Aminotransferase_I/II_large"/>
</dbReference>
<dbReference type="GO" id="GO:0006520">
    <property type="term" value="P:amino acid metabolic process"/>
    <property type="evidence" value="ECO:0007669"/>
    <property type="project" value="InterPro"/>
</dbReference>
<evidence type="ECO:0000256" key="7">
    <source>
        <dbReference type="RuleBase" id="RU000481"/>
    </source>
</evidence>
<gene>
    <name evidence="9" type="ORF">A4S15_07145</name>
</gene>
<evidence type="ECO:0000313" key="9">
    <source>
        <dbReference type="EMBL" id="OQW52599.1"/>
    </source>
</evidence>
<evidence type="ECO:0000256" key="3">
    <source>
        <dbReference type="ARBA" id="ARBA00022576"/>
    </source>
</evidence>
<dbReference type="InterPro" id="IPR004838">
    <property type="entry name" value="NHTrfase_class1_PyrdxlP-BS"/>
</dbReference>
<evidence type="ECO:0000256" key="1">
    <source>
        <dbReference type="ARBA" id="ARBA00001933"/>
    </source>
</evidence>
<dbReference type="Gene3D" id="3.40.640.10">
    <property type="entry name" value="Type I PLP-dependent aspartate aminotransferase-like (Major domain)"/>
    <property type="match status" value="1"/>
</dbReference>
<dbReference type="RefSeq" id="WP_376801774.1">
    <property type="nucleotide sequence ID" value="NZ_DBNB01000020.1"/>
</dbReference>
<dbReference type="GO" id="GO:0004069">
    <property type="term" value="F:L-aspartate:2-oxoglutarate aminotransferase activity"/>
    <property type="evidence" value="ECO:0007669"/>
    <property type="project" value="UniProtKB-EC"/>
</dbReference>
<dbReference type="InterPro" id="IPR015421">
    <property type="entry name" value="PyrdxlP-dep_Trfase_major"/>
</dbReference>
<keyword evidence="5" id="KW-0663">Pyridoxal phosphate</keyword>
<dbReference type="STRING" id="1827387.A4S15_07145"/>
<evidence type="ECO:0000259" key="8">
    <source>
        <dbReference type="Pfam" id="PF00155"/>
    </source>
</evidence>
<comment type="catalytic activity">
    <reaction evidence="6">
        <text>L-aspartate + 2-oxoglutarate = oxaloacetate + L-glutamate</text>
        <dbReference type="Rhea" id="RHEA:21824"/>
        <dbReference type="ChEBI" id="CHEBI:16452"/>
        <dbReference type="ChEBI" id="CHEBI:16810"/>
        <dbReference type="ChEBI" id="CHEBI:29985"/>
        <dbReference type="ChEBI" id="CHEBI:29991"/>
        <dbReference type="EC" id="2.6.1.1"/>
    </reaction>
</comment>
<proteinExistence type="inferred from homology"/>
<accession>A0A1W9HYW1</accession>
<reference evidence="9 10" key="1">
    <citation type="journal article" date="2017" name="Water Res.">
        <title>Comammox in drinking water systems.</title>
        <authorList>
            <person name="Wang Y."/>
            <person name="Ma L."/>
            <person name="Mao Y."/>
            <person name="Jiang X."/>
            <person name="Xia Y."/>
            <person name="Yu K."/>
            <person name="Li B."/>
            <person name="Zhang T."/>
        </authorList>
    </citation>
    <scope>NUCLEOTIDE SEQUENCE [LARGE SCALE GENOMIC DNA]</scope>
    <source>
        <strain evidence="9">SG_bin8</strain>
    </source>
</reference>
<dbReference type="InterPro" id="IPR015424">
    <property type="entry name" value="PyrdxlP-dep_Trfase"/>
</dbReference>
<sequence>MSLTPLNPWLAAVASPPIPEAKSWLAAYDGRAGEPLDLSQAVPADPPPPALRDRLAKAAGDSTTAAYGPIAGDMILREAYADHVNGLYTSQLTPEDVVITAGCNLAFVMAAMTLARAGDNLILPTPCYFNHAMALGMLGIEARVLACPPEQGFVPDAGEAEKLIDRSTRAIILVTPNNPTGAVYPPAIIEAFADLCERRGLTLVIDETYRDFLADEALPPHRLLARDAGKRTHVVQLYSFSKAYGIPGHRLGAMVVPEHWRSDLGKVLDTLQICPPRPGQIACAWAIGALTSHRLRNRDDILRRAIAFHDAFALLKDWKIGSIGAYFAYVRHGFPHLSSEEVARRMALQQGVLALPGTYFEPRDHGYLRFAFANADAERIATLPARLSALTAMA</sequence>
<dbReference type="EC" id="2.6.1.-" evidence="7"/>
<dbReference type="GO" id="GO:0030170">
    <property type="term" value="F:pyridoxal phosphate binding"/>
    <property type="evidence" value="ECO:0007669"/>
    <property type="project" value="InterPro"/>
</dbReference>
<dbReference type="AlphaFoldDB" id="A0A1W9HYW1"/>
<keyword evidence="4 7" id="KW-0808">Transferase</keyword>
<dbReference type="PROSITE" id="PS00105">
    <property type="entry name" value="AA_TRANSFER_CLASS_1"/>
    <property type="match status" value="1"/>
</dbReference>
<dbReference type="Proteomes" id="UP000192872">
    <property type="component" value="Unassembled WGS sequence"/>
</dbReference>
<evidence type="ECO:0000256" key="4">
    <source>
        <dbReference type="ARBA" id="ARBA00022679"/>
    </source>
</evidence>
<comment type="similarity">
    <text evidence="2 7">Belongs to the class-I pyridoxal-phosphate-dependent aminotransferase family.</text>
</comment>
<dbReference type="EMBL" id="LWDL01000012">
    <property type="protein sequence ID" value="OQW52599.1"/>
    <property type="molecule type" value="Genomic_DNA"/>
</dbReference>
<organism evidence="9 10">
    <name type="scientific">Candidatus Raskinella chloraquaticus</name>
    <dbReference type="NCBI Taxonomy" id="1951219"/>
    <lineage>
        <taxon>Bacteria</taxon>
        <taxon>Pseudomonadati</taxon>
        <taxon>Pseudomonadota</taxon>
        <taxon>Alphaproteobacteria</taxon>
        <taxon>Hyphomicrobiales</taxon>
        <taxon>Phreatobacteraceae</taxon>
        <taxon>Candidatus Raskinella</taxon>
    </lineage>
</organism>
<dbReference type="CDD" id="cd00609">
    <property type="entry name" value="AAT_like"/>
    <property type="match status" value="1"/>
</dbReference>
<dbReference type="InterPro" id="IPR050596">
    <property type="entry name" value="AspAT/PAT-like"/>
</dbReference>
<dbReference type="SUPFAM" id="SSF53383">
    <property type="entry name" value="PLP-dependent transferases"/>
    <property type="match status" value="1"/>
</dbReference>
<comment type="cofactor">
    <cofactor evidence="1 7">
        <name>pyridoxal 5'-phosphate</name>
        <dbReference type="ChEBI" id="CHEBI:597326"/>
    </cofactor>
</comment>
<dbReference type="Pfam" id="PF00155">
    <property type="entry name" value="Aminotran_1_2"/>
    <property type="match status" value="1"/>
</dbReference>
<evidence type="ECO:0000256" key="6">
    <source>
        <dbReference type="ARBA" id="ARBA00049185"/>
    </source>
</evidence>
<dbReference type="PANTHER" id="PTHR46383:SF1">
    <property type="entry name" value="ASPARTATE AMINOTRANSFERASE"/>
    <property type="match status" value="1"/>
</dbReference>
<keyword evidence="3 7" id="KW-0032">Aminotransferase</keyword>
<evidence type="ECO:0000256" key="5">
    <source>
        <dbReference type="ARBA" id="ARBA00022898"/>
    </source>
</evidence>
<evidence type="ECO:0000313" key="10">
    <source>
        <dbReference type="Proteomes" id="UP000192872"/>
    </source>
</evidence>
<evidence type="ECO:0000256" key="2">
    <source>
        <dbReference type="ARBA" id="ARBA00007441"/>
    </source>
</evidence>
<dbReference type="NCBIfam" id="NF005732">
    <property type="entry name" value="PRK07550.1"/>
    <property type="match status" value="1"/>
</dbReference>